<dbReference type="EMBL" id="CP001108">
    <property type="protein sequence ID" value="ACF45533.1"/>
    <property type="molecule type" value="Genomic_DNA"/>
</dbReference>
<dbReference type="Proteomes" id="UP000002725">
    <property type="component" value="Chromosome"/>
</dbReference>
<dbReference type="STRING" id="290512.Paes_0477"/>
<evidence type="ECO:0000313" key="1">
    <source>
        <dbReference type="EMBL" id="ACF45533.1"/>
    </source>
</evidence>
<organism evidence="1 2">
    <name type="scientific">Prosthecochloris aestuarii (strain DSM 271 / SK 413)</name>
    <dbReference type="NCBI Taxonomy" id="290512"/>
    <lineage>
        <taxon>Bacteria</taxon>
        <taxon>Pseudomonadati</taxon>
        <taxon>Chlorobiota</taxon>
        <taxon>Chlorobiia</taxon>
        <taxon>Chlorobiales</taxon>
        <taxon>Chlorobiaceae</taxon>
        <taxon>Prosthecochloris</taxon>
    </lineage>
</organism>
<reference evidence="1" key="1">
    <citation type="submission" date="2008-06" db="EMBL/GenBank/DDBJ databases">
        <title>Complete sequence of chromosome of Prosthecochloris aestuarii DSM 271.</title>
        <authorList>
            <consortium name="US DOE Joint Genome Institute"/>
            <person name="Lucas S."/>
            <person name="Copeland A."/>
            <person name="Lapidus A."/>
            <person name="Glavina del Rio T."/>
            <person name="Dalin E."/>
            <person name="Tice H."/>
            <person name="Bruce D."/>
            <person name="Goodwin L."/>
            <person name="Pitluck S."/>
            <person name="Schmutz J."/>
            <person name="Larimer F."/>
            <person name="Land M."/>
            <person name="Hauser L."/>
            <person name="Kyrpides N."/>
            <person name="Anderson I."/>
            <person name="Liu Z."/>
            <person name="Li T."/>
            <person name="Zhao F."/>
            <person name="Overmann J."/>
            <person name="Bryant D.A."/>
            <person name="Richardson P."/>
        </authorList>
    </citation>
    <scope>NUCLEOTIDE SEQUENCE [LARGE SCALE GENOMIC DNA]</scope>
    <source>
        <strain evidence="1">DSM 271</strain>
    </source>
</reference>
<dbReference type="KEGG" id="paa:Paes_0477"/>
<dbReference type="InterPro" id="IPR008962">
    <property type="entry name" value="PapD-like_sf"/>
</dbReference>
<accession>B4S5D6</accession>
<proteinExistence type="predicted"/>
<gene>
    <name evidence="1" type="ordered locus">Paes_0477</name>
</gene>
<dbReference type="AlphaFoldDB" id="B4S5D6"/>
<evidence type="ECO:0000313" key="2">
    <source>
        <dbReference type="Proteomes" id="UP000002725"/>
    </source>
</evidence>
<dbReference type="eggNOG" id="COG3121">
    <property type="taxonomic scope" value="Bacteria"/>
</dbReference>
<dbReference type="SUPFAM" id="SSF49354">
    <property type="entry name" value="PapD-like"/>
    <property type="match status" value="1"/>
</dbReference>
<dbReference type="Gene3D" id="2.60.40.10">
    <property type="entry name" value="Immunoglobulins"/>
    <property type="match status" value="1"/>
</dbReference>
<keyword evidence="2" id="KW-1185">Reference proteome</keyword>
<dbReference type="InterPro" id="IPR013783">
    <property type="entry name" value="Ig-like_fold"/>
</dbReference>
<evidence type="ECO:0008006" key="3">
    <source>
        <dbReference type="Google" id="ProtNLM"/>
    </source>
</evidence>
<dbReference type="RefSeq" id="WP_012505070.1">
    <property type="nucleotide sequence ID" value="NC_011059.1"/>
</dbReference>
<sequence length="279" mass="31394">MMKGWSVAALLVGFFGFLTLHASELPVGQVGVSPSIFEEVRLEGNELNKTMRFFNFKDKPVSVRVTVHNWTTDHNNRIELLSPDPQSLDQWIVVNPLRFTVPARKSHVVRFSIRPREEPSSGEHRAIIYFTEEPSEPDSLAKETLQNRFRIGTGIYATSGDVKKQALLHSVRVSDNRIDADIENTGTVHTRFRGKYIIWEADAYPGMDDFDRYYYGKPEDAAVQGLVGKGVLNRFPVLPGTRRTISSSLPVTNKKGALLIAVKDTLAGVARVHTFRIEK</sequence>
<dbReference type="HOGENOM" id="CLU_1026179_0_0_10"/>
<name>B4S5D6_PROA2</name>
<protein>
    <recommendedName>
        <fullName evidence="3">Pili assembly chaperone N-terminal domain-containing protein</fullName>
    </recommendedName>
</protein>